<keyword evidence="1" id="KW-0472">Membrane</keyword>
<dbReference type="AlphaFoldDB" id="A0A6G4A0Y4"/>
<proteinExistence type="predicted"/>
<protein>
    <submittedName>
        <fullName evidence="2">Uncharacterized protein</fullName>
    </submittedName>
</protein>
<dbReference type="EMBL" id="JAAIKC010000005">
    <property type="protein sequence ID" value="NEW07307.1"/>
    <property type="molecule type" value="Genomic_DNA"/>
</dbReference>
<feature type="transmembrane region" description="Helical" evidence="1">
    <location>
        <begin position="72"/>
        <end position="92"/>
    </location>
</feature>
<evidence type="ECO:0000313" key="2">
    <source>
        <dbReference type="EMBL" id="NEW07307.1"/>
    </source>
</evidence>
<keyword evidence="1" id="KW-1133">Transmembrane helix</keyword>
<accession>A0A6G4A0Y4</accession>
<organism evidence="2">
    <name type="scientific">Paenibacillus sp. SYP-B3998</name>
    <dbReference type="NCBI Taxonomy" id="2678564"/>
    <lineage>
        <taxon>Bacteria</taxon>
        <taxon>Bacillati</taxon>
        <taxon>Bacillota</taxon>
        <taxon>Bacilli</taxon>
        <taxon>Bacillales</taxon>
        <taxon>Paenibacillaceae</taxon>
        <taxon>Paenibacillus</taxon>
    </lineage>
</organism>
<evidence type="ECO:0000256" key="1">
    <source>
        <dbReference type="SAM" id="Phobius"/>
    </source>
</evidence>
<feature type="transmembrane region" description="Helical" evidence="1">
    <location>
        <begin position="104"/>
        <end position="121"/>
    </location>
</feature>
<feature type="transmembrane region" description="Helical" evidence="1">
    <location>
        <begin position="256"/>
        <end position="278"/>
    </location>
</feature>
<feature type="transmembrane region" description="Helical" evidence="1">
    <location>
        <begin position="228"/>
        <end position="250"/>
    </location>
</feature>
<dbReference type="RefSeq" id="WP_163948058.1">
    <property type="nucleotide sequence ID" value="NZ_JAAIKC010000005.1"/>
</dbReference>
<comment type="caution">
    <text evidence="2">The sequence shown here is derived from an EMBL/GenBank/DDBJ whole genome shotgun (WGS) entry which is preliminary data.</text>
</comment>
<sequence length="318" mass="36068">MLGATLIIKIITSSIVVAMISTFFKLGVWSQIASSKFLEKYDSKEELLFKARSDLFVIKDNIPKGIFNTLPFLLWHVVLYLILAVLSDSGYLPVILTAPQLSNYLFVPIMFVLFHPGYLFFALDIKRVDVNQGKIKYEHPVWFSYAISLIVIGVMLTDVYVSPAIKQKIMGYLQITSEQDGNLSLVYVICSWISRYLVLKPVTRWIVQYEDYRLTERSKEVKNDQTSIYGVAGLLFSIVLVFTGTFVTLSGAVTNLIPPIGDLINLYCFILLGAVLAGQRSKYLEISRSCYKVKGQLFYKNIKGEKVKIKPDPPKSRK</sequence>
<gene>
    <name evidence="2" type="ORF">GK047_14970</name>
</gene>
<reference evidence="2" key="1">
    <citation type="submission" date="2020-02" db="EMBL/GenBank/DDBJ databases">
        <authorList>
            <person name="Shen X.-R."/>
            <person name="Zhang Y.-X."/>
        </authorList>
    </citation>
    <scope>NUCLEOTIDE SEQUENCE</scope>
    <source>
        <strain evidence="2">SYP-B3998</strain>
    </source>
</reference>
<name>A0A6G4A0Y4_9BACL</name>
<keyword evidence="1" id="KW-0812">Transmembrane</keyword>
<feature type="transmembrane region" description="Helical" evidence="1">
    <location>
        <begin position="142"/>
        <end position="165"/>
    </location>
</feature>
<feature type="transmembrane region" description="Helical" evidence="1">
    <location>
        <begin position="6"/>
        <end position="28"/>
    </location>
</feature>